<name>A0A4U0NJV2_9ACTN</name>
<keyword evidence="3" id="KW-1185">Reference proteome</keyword>
<evidence type="ECO:0000256" key="1">
    <source>
        <dbReference type="SAM" id="MobiDB-lite"/>
    </source>
</evidence>
<accession>A0A4U0NJV2</accession>
<gene>
    <name evidence="2" type="ORF">FCH28_15845</name>
</gene>
<dbReference type="OrthoDB" id="218750at2"/>
<protein>
    <submittedName>
        <fullName evidence="2">Uncharacterized protein</fullName>
    </submittedName>
</protein>
<sequence length="725" mass="80030">MGRRYEVDGYTVELDDDLRVVYRNPRGKRLQQVPDWLADSRSARRLYRLRRALKEHRGQARVLAESWAGAGTRVPMALAESDIVWREALDDAGVEPVADPPAPDAEETTLVARTYVHPDDHTMTLLLNTPFARHWDVLLASREEWALTDTFATGIRAPADTGGTENTENTENTGDSELPFPERLMAAHPGQEQEALEAAYAFGWSLWGSPSLYKSLLDNDVEDLAATAPRFLPAFLDELADLCLKEGGKHKQYATGYFTRARNAEREQHAKPDEHWLDARYATFADHGALASGAVRARAKELAPRGATVSPDQLQRFRDVLVRRVHTPHDLYPGMAADLRKVARAAGANPEAEVAALLEGIVPTIGLCAGDTDKFWVDALKGKALELLVERRPETVHDVLRLLPDDANSAEEWLSLLQRSGALAQLTGERPGLPDGEAARLLRNWLASEPTSRVRSDELYDLAVRLAPRLAADAVPVRLPCPEPDRMRALIPLDLADELLEHGVALADPPPGLGGAGIANMLVHRRPQLTRLLADPRFARELRNALDAELELVGLPDAGISYHRHYRPHRATEHNSWQSTPGICRTPLGREALHAWLDRQRARLRAGLDLNGLVRVLAPFVHVGGVVDELLKDEAAAREFAAVDVAALVLADLPIQADRPAVEALMATMRPKDLIGTRPMPDLRTRIDETLPDLSEPQAAEAWKVLQTGVNCQEGLRRLVARLSG</sequence>
<feature type="region of interest" description="Disordered" evidence="1">
    <location>
        <begin position="156"/>
        <end position="178"/>
    </location>
</feature>
<dbReference type="Proteomes" id="UP000308697">
    <property type="component" value="Unassembled WGS sequence"/>
</dbReference>
<evidence type="ECO:0000313" key="2">
    <source>
        <dbReference type="EMBL" id="TJZ54566.1"/>
    </source>
</evidence>
<comment type="caution">
    <text evidence="2">The sequence shown here is derived from an EMBL/GenBank/DDBJ whole genome shotgun (WGS) entry which is preliminary data.</text>
</comment>
<dbReference type="EMBL" id="SUMB01000004">
    <property type="protein sequence ID" value="TJZ54566.1"/>
    <property type="molecule type" value="Genomic_DNA"/>
</dbReference>
<organism evidence="2 3">
    <name type="scientific">Streptomyces piniterrae</name>
    <dbReference type="NCBI Taxonomy" id="2571125"/>
    <lineage>
        <taxon>Bacteria</taxon>
        <taxon>Bacillati</taxon>
        <taxon>Actinomycetota</taxon>
        <taxon>Actinomycetes</taxon>
        <taxon>Kitasatosporales</taxon>
        <taxon>Streptomycetaceae</taxon>
        <taxon>Streptomyces</taxon>
    </lineage>
</organism>
<dbReference type="RefSeq" id="WP_136740490.1">
    <property type="nucleotide sequence ID" value="NZ_SUMB01000004.1"/>
</dbReference>
<reference evidence="2 3" key="1">
    <citation type="submission" date="2019-04" db="EMBL/GenBank/DDBJ databases">
        <title>Streptomyces piniterrae sp. nov., a heliquinomycin-producing actinomycete isolated from rhizosphere soil of Pinus yunnanensis.</title>
        <authorList>
            <person name="Zhuang X."/>
            <person name="Zhao J."/>
        </authorList>
    </citation>
    <scope>NUCLEOTIDE SEQUENCE [LARGE SCALE GENOMIC DNA]</scope>
    <source>
        <strain evidence="3">jys28</strain>
    </source>
</reference>
<proteinExistence type="predicted"/>
<evidence type="ECO:0000313" key="3">
    <source>
        <dbReference type="Proteomes" id="UP000308697"/>
    </source>
</evidence>
<dbReference type="AlphaFoldDB" id="A0A4U0NJV2"/>
<feature type="compositionally biased region" description="Low complexity" evidence="1">
    <location>
        <begin position="161"/>
        <end position="173"/>
    </location>
</feature>